<dbReference type="EMBL" id="JACEGA010000001">
    <property type="protein sequence ID" value="MBB2183901.1"/>
    <property type="molecule type" value="Genomic_DNA"/>
</dbReference>
<proteinExistence type="predicted"/>
<feature type="region of interest" description="Disordered" evidence="1">
    <location>
        <begin position="46"/>
        <end position="70"/>
    </location>
</feature>
<dbReference type="Proteomes" id="UP000574276">
    <property type="component" value="Unassembled WGS sequence"/>
</dbReference>
<dbReference type="AlphaFoldDB" id="A0A839K5F7"/>
<reference evidence="2 3" key="1">
    <citation type="submission" date="2020-07" db="EMBL/GenBank/DDBJ databases">
        <title>Characterization and genome sequencing of isolate MD1, a novel member within the family Lachnospiraceae.</title>
        <authorList>
            <person name="Rettenmaier R."/>
            <person name="Di Bello L."/>
            <person name="Zinser C."/>
            <person name="Scheitz K."/>
            <person name="Liebl W."/>
            <person name="Zverlov V."/>
        </authorList>
    </citation>
    <scope>NUCLEOTIDE SEQUENCE [LARGE SCALE GENOMIC DNA]</scope>
    <source>
        <strain evidence="2 3">MD1</strain>
    </source>
</reference>
<protein>
    <submittedName>
        <fullName evidence="2">Uncharacterized protein</fullName>
    </submittedName>
</protein>
<keyword evidence="3" id="KW-1185">Reference proteome</keyword>
<comment type="caution">
    <text evidence="2">The sequence shown here is derived from an EMBL/GenBank/DDBJ whole genome shotgun (WGS) entry which is preliminary data.</text>
</comment>
<sequence>MSLIDKDHQLPVGLGMKLALDMDAMTNFVQLPESSRKQLVDYIESSGTGDEAKRRVSEVVSNLHSGNSFR</sequence>
<feature type="compositionally biased region" description="Polar residues" evidence="1">
    <location>
        <begin position="59"/>
        <end position="70"/>
    </location>
</feature>
<evidence type="ECO:0000313" key="3">
    <source>
        <dbReference type="Proteomes" id="UP000574276"/>
    </source>
</evidence>
<dbReference type="RefSeq" id="WP_228353513.1">
    <property type="nucleotide sequence ID" value="NZ_JACEGA010000001.1"/>
</dbReference>
<evidence type="ECO:0000256" key="1">
    <source>
        <dbReference type="SAM" id="MobiDB-lite"/>
    </source>
</evidence>
<name>A0A839K5F7_9FIRM</name>
<gene>
    <name evidence="2" type="ORF">H0486_13560</name>
</gene>
<accession>A0A839K5F7</accession>
<evidence type="ECO:0000313" key="2">
    <source>
        <dbReference type="EMBL" id="MBB2183901.1"/>
    </source>
</evidence>
<organism evidence="2 3">
    <name type="scientific">Variimorphobacter saccharofermentans</name>
    <dbReference type="NCBI Taxonomy" id="2755051"/>
    <lineage>
        <taxon>Bacteria</taxon>
        <taxon>Bacillati</taxon>
        <taxon>Bacillota</taxon>
        <taxon>Clostridia</taxon>
        <taxon>Lachnospirales</taxon>
        <taxon>Lachnospiraceae</taxon>
        <taxon>Variimorphobacter</taxon>
    </lineage>
</organism>